<dbReference type="EMBL" id="LAZR01017269">
    <property type="protein sequence ID" value="KKM01117.1"/>
    <property type="molecule type" value="Genomic_DNA"/>
</dbReference>
<accession>A0A0F9HDA1</accession>
<reference evidence="1" key="1">
    <citation type="journal article" date="2015" name="Nature">
        <title>Complex archaea that bridge the gap between prokaryotes and eukaryotes.</title>
        <authorList>
            <person name="Spang A."/>
            <person name="Saw J.H."/>
            <person name="Jorgensen S.L."/>
            <person name="Zaremba-Niedzwiedzka K."/>
            <person name="Martijn J."/>
            <person name="Lind A.E."/>
            <person name="van Eijk R."/>
            <person name="Schleper C."/>
            <person name="Guy L."/>
            <person name="Ettema T.J."/>
        </authorList>
    </citation>
    <scope>NUCLEOTIDE SEQUENCE</scope>
</reference>
<dbReference type="AlphaFoldDB" id="A0A0F9HDA1"/>
<sequence>MIIFIKDVEIGSFDWSAKPEDQIIDFWITAQLTSGRIIKIFIGPFEERIYKIKKFVNQRIECLLSARISTSFISKYRDHNNFEGVYLGEYEISPLWKSYIKNVSDEGYCGIETEDGEMLIWCETHKDMNLNKKDTYRFNVKQFGIIAWYPLEE</sequence>
<name>A0A0F9HDA1_9ZZZZ</name>
<gene>
    <name evidence="1" type="ORF">LCGC14_1797620</name>
</gene>
<evidence type="ECO:0000313" key="1">
    <source>
        <dbReference type="EMBL" id="KKM01117.1"/>
    </source>
</evidence>
<proteinExistence type="predicted"/>
<comment type="caution">
    <text evidence="1">The sequence shown here is derived from an EMBL/GenBank/DDBJ whole genome shotgun (WGS) entry which is preliminary data.</text>
</comment>
<organism evidence="1">
    <name type="scientific">marine sediment metagenome</name>
    <dbReference type="NCBI Taxonomy" id="412755"/>
    <lineage>
        <taxon>unclassified sequences</taxon>
        <taxon>metagenomes</taxon>
        <taxon>ecological metagenomes</taxon>
    </lineage>
</organism>
<protein>
    <submittedName>
        <fullName evidence="1">Uncharacterized protein</fullName>
    </submittedName>
</protein>